<evidence type="ECO:0000256" key="3">
    <source>
        <dbReference type="HAMAP-Rule" id="MF_01077"/>
    </source>
</evidence>
<proteinExistence type="inferred from homology"/>
<dbReference type="SUPFAM" id="SSF75420">
    <property type="entry name" value="YhbC-like, N-terminal domain"/>
    <property type="match status" value="1"/>
</dbReference>
<keyword evidence="2 3" id="KW-0690">Ribosome biogenesis</keyword>
<evidence type="ECO:0000259" key="4">
    <source>
        <dbReference type="Pfam" id="PF02576"/>
    </source>
</evidence>
<accession>A0A956SC70</accession>
<reference evidence="6" key="1">
    <citation type="submission" date="2020-04" db="EMBL/GenBank/DDBJ databases">
        <authorList>
            <person name="Zhang T."/>
        </authorList>
    </citation>
    <scope>NUCLEOTIDE SEQUENCE</scope>
    <source>
        <strain evidence="6">HKST-UBA02</strain>
    </source>
</reference>
<dbReference type="EMBL" id="JAGQHS010000016">
    <property type="protein sequence ID" value="MCA9755152.1"/>
    <property type="molecule type" value="Genomic_DNA"/>
</dbReference>
<dbReference type="InterPro" id="IPR028998">
    <property type="entry name" value="RimP_C"/>
</dbReference>
<dbReference type="GO" id="GO:0005829">
    <property type="term" value="C:cytosol"/>
    <property type="evidence" value="ECO:0007669"/>
    <property type="project" value="TreeGrafter"/>
</dbReference>
<dbReference type="GO" id="GO:0006412">
    <property type="term" value="P:translation"/>
    <property type="evidence" value="ECO:0007669"/>
    <property type="project" value="TreeGrafter"/>
</dbReference>
<dbReference type="Pfam" id="PF17384">
    <property type="entry name" value="DUF150_C"/>
    <property type="match status" value="1"/>
</dbReference>
<reference evidence="6" key="2">
    <citation type="journal article" date="2021" name="Microbiome">
        <title>Successional dynamics and alternative stable states in a saline activated sludge microbial community over 9 years.</title>
        <authorList>
            <person name="Wang Y."/>
            <person name="Ye J."/>
            <person name="Ju F."/>
            <person name="Liu L."/>
            <person name="Boyd J.A."/>
            <person name="Deng Y."/>
            <person name="Parks D.H."/>
            <person name="Jiang X."/>
            <person name="Yin X."/>
            <person name="Woodcroft B.J."/>
            <person name="Tyson G.W."/>
            <person name="Hugenholtz P."/>
            <person name="Polz M.F."/>
            <person name="Zhang T."/>
        </authorList>
    </citation>
    <scope>NUCLEOTIDE SEQUENCE</scope>
    <source>
        <strain evidence="6">HKST-UBA02</strain>
    </source>
</reference>
<dbReference type="SUPFAM" id="SSF74942">
    <property type="entry name" value="YhbC-like, C-terminal domain"/>
    <property type="match status" value="1"/>
</dbReference>
<dbReference type="HAMAP" id="MF_01077">
    <property type="entry name" value="RimP"/>
    <property type="match status" value="1"/>
</dbReference>
<sequence length="145" mass="16830">MFEEGFELVDCNVSRTPKSQVFRFYIDSDAGVSIDACARVSRRISQELDANPLLQGNYLIEVSSPGMNRRIWTRAHFVRFQGERVKVDLLDAPSEGRVWLGEIGEVGDDDFELRLENGDTRRIRFDEIEVAKLRLDPWKRKPKDR</sequence>
<dbReference type="InterPro" id="IPR036847">
    <property type="entry name" value="RimP_C_sf"/>
</dbReference>
<comment type="caution">
    <text evidence="6">The sequence shown here is derived from an EMBL/GenBank/DDBJ whole genome shotgun (WGS) entry which is preliminary data.</text>
</comment>
<evidence type="ECO:0000313" key="7">
    <source>
        <dbReference type="Proteomes" id="UP000739538"/>
    </source>
</evidence>
<comment type="subcellular location">
    <subcellularLocation>
        <location evidence="3">Cytoplasm</location>
    </subcellularLocation>
</comment>
<name>A0A956SC70_UNCEI</name>
<dbReference type="Proteomes" id="UP000739538">
    <property type="component" value="Unassembled WGS sequence"/>
</dbReference>
<gene>
    <name evidence="3" type="primary">rimP</name>
    <name evidence="6" type="ORF">KDA27_05070</name>
</gene>
<evidence type="ECO:0000256" key="1">
    <source>
        <dbReference type="ARBA" id="ARBA00022490"/>
    </source>
</evidence>
<organism evidence="6 7">
    <name type="scientific">Eiseniibacteriota bacterium</name>
    <dbReference type="NCBI Taxonomy" id="2212470"/>
    <lineage>
        <taxon>Bacteria</taxon>
        <taxon>Candidatus Eiseniibacteriota</taxon>
    </lineage>
</organism>
<dbReference type="Gene3D" id="3.30.300.70">
    <property type="entry name" value="RimP-like superfamily, N-terminal"/>
    <property type="match status" value="1"/>
</dbReference>
<comment type="function">
    <text evidence="3">Required for maturation of 30S ribosomal subunits.</text>
</comment>
<feature type="domain" description="Ribosome maturation factor RimP N-terminal" evidence="4">
    <location>
        <begin position="3"/>
        <end position="67"/>
    </location>
</feature>
<dbReference type="CDD" id="cd01734">
    <property type="entry name" value="YlxS_C"/>
    <property type="match status" value="1"/>
</dbReference>
<evidence type="ECO:0000313" key="6">
    <source>
        <dbReference type="EMBL" id="MCA9755152.1"/>
    </source>
</evidence>
<dbReference type="InterPro" id="IPR035956">
    <property type="entry name" value="RimP_N_sf"/>
</dbReference>
<protein>
    <recommendedName>
        <fullName evidence="3">Ribosome maturation factor RimP</fullName>
    </recommendedName>
</protein>
<evidence type="ECO:0000259" key="5">
    <source>
        <dbReference type="Pfam" id="PF17384"/>
    </source>
</evidence>
<dbReference type="InterPro" id="IPR028989">
    <property type="entry name" value="RimP_N"/>
</dbReference>
<comment type="similarity">
    <text evidence="3">Belongs to the RimP family.</text>
</comment>
<dbReference type="AlphaFoldDB" id="A0A956SC70"/>
<evidence type="ECO:0000256" key="2">
    <source>
        <dbReference type="ARBA" id="ARBA00022517"/>
    </source>
</evidence>
<dbReference type="PANTHER" id="PTHR33867">
    <property type="entry name" value="RIBOSOME MATURATION FACTOR RIMP"/>
    <property type="match status" value="1"/>
</dbReference>
<dbReference type="Pfam" id="PF02576">
    <property type="entry name" value="RimP_N"/>
    <property type="match status" value="1"/>
</dbReference>
<dbReference type="GO" id="GO:0000028">
    <property type="term" value="P:ribosomal small subunit assembly"/>
    <property type="evidence" value="ECO:0007669"/>
    <property type="project" value="TreeGrafter"/>
</dbReference>
<dbReference type="InterPro" id="IPR003728">
    <property type="entry name" value="Ribosome_maturation_RimP"/>
</dbReference>
<keyword evidence="1 3" id="KW-0963">Cytoplasm</keyword>
<dbReference type="PANTHER" id="PTHR33867:SF1">
    <property type="entry name" value="RIBOSOME MATURATION FACTOR RIMP"/>
    <property type="match status" value="1"/>
</dbReference>
<feature type="domain" description="Ribosome maturation factor RimP C-terminal" evidence="5">
    <location>
        <begin position="73"/>
        <end position="134"/>
    </location>
</feature>